<evidence type="ECO:0000256" key="9">
    <source>
        <dbReference type="SAM" id="SignalP"/>
    </source>
</evidence>
<feature type="domain" description="Peptidase M43 pregnancy-associated plasma-A" evidence="10">
    <location>
        <begin position="219"/>
        <end position="303"/>
    </location>
</feature>
<evidence type="ECO:0000259" key="10">
    <source>
        <dbReference type="Pfam" id="PF05572"/>
    </source>
</evidence>
<evidence type="ECO:0000313" key="11">
    <source>
        <dbReference type="EMBL" id="GLH95077.1"/>
    </source>
</evidence>
<evidence type="ECO:0000256" key="5">
    <source>
        <dbReference type="ARBA" id="ARBA00022801"/>
    </source>
</evidence>
<keyword evidence="6" id="KW-0862">Zinc</keyword>
<dbReference type="Proteomes" id="UP001144280">
    <property type="component" value="Unassembled WGS sequence"/>
</dbReference>
<dbReference type="Gene3D" id="3.40.390.10">
    <property type="entry name" value="Collagenase (Catalytic Domain)"/>
    <property type="match status" value="1"/>
</dbReference>
<keyword evidence="12" id="KW-1185">Reference proteome</keyword>
<evidence type="ECO:0000313" key="12">
    <source>
        <dbReference type="Proteomes" id="UP001144280"/>
    </source>
</evidence>
<dbReference type="CDD" id="cd04275">
    <property type="entry name" value="ZnMc_pappalysin_like"/>
    <property type="match status" value="1"/>
</dbReference>
<dbReference type="InterPro" id="IPR024079">
    <property type="entry name" value="MetalloPept_cat_dom_sf"/>
</dbReference>
<dbReference type="EMBL" id="BSDI01000001">
    <property type="protein sequence ID" value="GLH95077.1"/>
    <property type="molecule type" value="Genomic_DNA"/>
</dbReference>
<name>A0ABQ5QMC3_9ACTN</name>
<feature type="chain" id="PRO_5046850475" evidence="9">
    <location>
        <begin position="28"/>
        <end position="310"/>
    </location>
</feature>
<keyword evidence="7 11" id="KW-0482">Metalloprotease</keyword>
<gene>
    <name evidence="11" type="ORF">Pa4123_03490</name>
</gene>
<keyword evidence="4 9" id="KW-0732">Signal</keyword>
<keyword evidence="2" id="KW-0645">Protease</keyword>
<dbReference type="PANTHER" id="PTHR47466:SF1">
    <property type="entry name" value="METALLOPROTEASE MEP1 (AFU_ORTHOLOGUE AFUA_1G07730)-RELATED"/>
    <property type="match status" value="1"/>
</dbReference>
<evidence type="ECO:0000256" key="8">
    <source>
        <dbReference type="ARBA" id="ARBA00023157"/>
    </source>
</evidence>
<dbReference type="InterPro" id="IPR008754">
    <property type="entry name" value="Peptidase_M43"/>
</dbReference>
<comment type="caution">
    <text evidence="11">The sequence shown here is derived from an EMBL/GenBank/DDBJ whole genome shotgun (WGS) entry which is preliminary data.</text>
</comment>
<feature type="signal peptide" evidence="9">
    <location>
        <begin position="1"/>
        <end position="27"/>
    </location>
</feature>
<evidence type="ECO:0000256" key="3">
    <source>
        <dbReference type="ARBA" id="ARBA00022723"/>
    </source>
</evidence>
<sequence length="310" mass="32720">MPLHRSSQIWPALAAFALLLGVGPAVPAKATAPEGAVCGSNARIRPGTPGVQDPNDLAPGQVAERERALIARLEERAKSGKALTFATVTVPTVVHVISEDATRGGGSVPDSMIQQQIQVLNDAYSGATGGAETAFAFELVEINRVVNPAWYPIVYESTAEFEMKSALRKGGMETLNIYTGDLSDSLLGWATYPQAESHPTDGVVLFAESLPGGTAGIYGEGDTATHEIGHWLNLYHTFEDGCAGGDQVADTPAEATSASNCPVGRDTCVDDPGEDPIHNFMDYTADSCMFEFTPGQATRMSSAWAAYRAP</sequence>
<proteinExistence type="inferred from homology"/>
<organism evidence="11 12">
    <name type="scientific">Phytohabitans aurantiacus</name>
    <dbReference type="NCBI Taxonomy" id="3016789"/>
    <lineage>
        <taxon>Bacteria</taxon>
        <taxon>Bacillati</taxon>
        <taxon>Actinomycetota</taxon>
        <taxon>Actinomycetes</taxon>
        <taxon>Micromonosporales</taxon>
        <taxon>Micromonosporaceae</taxon>
    </lineage>
</organism>
<keyword evidence="8" id="KW-1015">Disulfide bond</keyword>
<keyword evidence="5" id="KW-0378">Hydrolase</keyword>
<dbReference type="PANTHER" id="PTHR47466">
    <property type="match status" value="1"/>
</dbReference>
<accession>A0ABQ5QMC3</accession>
<reference evidence="11" key="1">
    <citation type="submission" date="2022-12" db="EMBL/GenBank/DDBJ databases">
        <title>New Phytohabitans aurantiacus sp. RD004123 nov., an actinomycete isolated from soil.</title>
        <authorList>
            <person name="Triningsih D.W."/>
            <person name="Harunari E."/>
            <person name="Igarashi Y."/>
        </authorList>
    </citation>
    <scope>NUCLEOTIDE SEQUENCE</scope>
    <source>
        <strain evidence="11">RD004123</strain>
    </source>
</reference>
<evidence type="ECO:0000256" key="1">
    <source>
        <dbReference type="ARBA" id="ARBA00008721"/>
    </source>
</evidence>
<evidence type="ECO:0000256" key="2">
    <source>
        <dbReference type="ARBA" id="ARBA00022670"/>
    </source>
</evidence>
<dbReference type="RefSeq" id="WP_281891938.1">
    <property type="nucleotide sequence ID" value="NZ_BSDI01000001.1"/>
</dbReference>
<comment type="similarity">
    <text evidence="1">Belongs to the peptidase M43B family.</text>
</comment>
<evidence type="ECO:0000256" key="4">
    <source>
        <dbReference type="ARBA" id="ARBA00022729"/>
    </source>
</evidence>
<evidence type="ECO:0000256" key="7">
    <source>
        <dbReference type="ARBA" id="ARBA00023049"/>
    </source>
</evidence>
<keyword evidence="3" id="KW-0479">Metal-binding</keyword>
<protein>
    <submittedName>
        <fullName evidence="11">Zinc metalloprotease</fullName>
    </submittedName>
</protein>
<evidence type="ECO:0000256" key="6">
    <source>
        <dbReference type="ARBA" id="ARBA00022833"/>
    </source>
</evidence>
<dbReference type="SUPFAM" id="SSF55486">
    <property type="entry name" value="Metalloproteases ('zincins'), catalytic domain"/>
    <property type="match status" value="1"/>
</dbReference>
<dbReference type="GO" id="GO:0008237">
    <property type="term" value="F:metallopeptidase activity"/>
    <property type="evidence" value="ECO:0007669"/>
    <property type="project" value="UniProtKB-KW"/>
</dbReference>
<dbReference type="Pfam" id="PF05572">
    <property type="entry name" value="Peptidase_M43"/>
    <property type="match status" value="1"/>
</dbReference>